<feature type="transmembrane region" description="Helical" evidence="7">
    <location>
        <begin position="58"/>
        <end position="75"/>
    </location>
</feature>
<evidence type="ECO:0000313" key="10">
    <source>
        <dbReference type="EMBL" id="MDW0115365.1"/>
    </source>
</evidence>
<protein>
    <submittedName>
        <fullName evidence="10">DUF421 domain-containing protein</fullName>
    </submittedName>
</protein>
<keyword evidence="3" id="KW-1003">Cell membrane</keyword>
<evidence type="ECO:0000256" key="3">
    <source>
        <dbReference type="ARBA" id="ARBA00022475"/>
    </source>
</evidence>
<proteinExistence type="inferred from homology"/>
<sequence length="236" mass="27005">MDYLIIGSKLIVGLIALMVVIRLLGKKHLAEMTPYDIIYLIIFGGILEESIYDSEVSIWMFLFSLAVWAASIYFIEKLVARCNPLRILLKGEPDQLIDDGKVNIKAFKRNQLEMEQVRTMLRQQGVFSLREVRDMYIEPGGQISINSFAKYKSVTAGDLELEKEEEAPSVLLVDEGEVKREVLNAIGKSEQWLREGLIDEGFDEIEKILYCEWSKADGFFIRSYADTINTNKHKPS</sequence>
<evidence type="ECO:0000259" key="8">
    <source>
        <dbReference type="Pfam" id="PF04239"/>
    </source>
</evidence>
<evidence type="ECO:0000256" key="2">
    <source>
        <dbReference type="ARBA" id="ARBA00006448"/>
    </source>
</evidence>
<name>A0AAW9A5E5_9BACL</name>
<dbReference type="PANTHER" id="PTHR34582:SF5">
    <property type="entry name" value="UPF0702 TRANSMEMBRANE PROTEIN YETF"/>
    <property type="match status" value="1"/>
</dbReference>
<gene>
    <name evidence="10" type="ORF">QTL97_00225</name>
</gene>
<keyword evidence="4 7" id="KW-0812">Transmembrane</keyword>
<evidence type="ECO:0000313" key="11">
    <source>
        <dbReference type="Proteomes" id="UP001271648"/>
    </source>
</evidence>
<dbReference type="AlphaFoldDB" id="A0AAW9A5E5"/>
<comment type="caution">
    <text evidence="10">The sequence shown here is derived from an EMBL/GenBank/DDBJ whole genome shotgun (WGS) entry which is preliminary data.</text>
</comment>
<evidence type="ECO:0000256" key="6">
    <source>
        <dbReference type="ARBA" id="ARBA00023136"/>
    </source>
</evidence>
<evidence type="ECO:0000259" key="9">
    <source>
        <dbReference type="Pfam" id="PF20730"/>
    </source>
</evidence>
<reference evidence="10 11" key="1">
    <citation type="submission" date="2023-06" db="EMBL/GenBank/DDBJ databases">
        <title>Sporosarcina sp. nov., isolated from Korean traditional fermented seafood 'Jeotgal'.</title>
        <authorList>
            <person name="Yang A.I."/>
            <person name="Shin N.-R."/>
        </authorList>
    </citation>
    <scope>NUCLEOTIDE SEQUENCE [LARGE SCALE GENOMIC DNA]</scope>
    <source>
        <strain evidence="10 11">KCTC43456</strain>
    </source>
</reference>
<dbReference type="InterPro" id="IPR048454">
    <property type="entry name" value="YetF_N"/>
</dbReference>
<evidence type="ECO:0000256" key="5">
    <source>
        <dbReference type="ARBA" id="ARBA00022989"/>
    </source>
</evidence>
<dbReference type="InterPro" id="IPR007353">
    <property type="entry name" value="DUF421"/>
</dbReference>
<dbReference type="RefSeq" id="WP_283731996.1">
    <property type="nucleotide sequence ID" value="NZ_CP125968.1"/>
</dbReference>
<comment type="similarity">
    <text evidence="2">Belongs to the UPF0702 family.</text>
</comment>
<dbReference type="PANTHER" id="PTHR34582">
    <property type="entry name" value="UPF0702 TRANSMEMBRANE PROTEIN YCAP"/>
    <property type="match status" value="1"/>
</dbReference>
<keyword evidence="5 7" id="KW-1133">Transmembrane helix</keyword>
<dbReference type="Proteomes" id="UP001271648">
    <property type="component" value="Unassembled WGS sequence"/>
</dbReference>
<evidence type="ECO:0000256" key="7">
    <source>
        <dbReference type="SAM" id="Phobius"/>
    </source>
</evidence>
<organism evidence="10 11">
    <name type="scientific">Sporosarcina thermotolerans</name>
    <dbReference type="NCBI Taxonomy" id="633404"/>
    <lineage>
        <taxon>Bacteria</taxon>
        <taxon>Bacillati</taxon>
        <taxon>Bacillota</taxon>
        <taxon>Bacilli</taxon>
        <taxon>Bacillales</taxon>
        <taxon>Caryophanaceae</taxon>
        <taxon>Sporosarcina</taxon>
    </lineage>
</organism>
<dbReference type="GO" id="GO:0005886">
    <property type="term" value="C:plasma membrane"/>
    <property type="evidence" value="ECO:0007669"/>
    <property type="project" value="UniProtKB-SubCell"/>
</dbReference>
<evidence type="ECO:0000256" key="1">
    <source>
        <dbReference type="ARBA" id="ARBA00004651"/>
    </source>
</evidence>
<keyword evidence="6 7" id="KW-0472">Membrane</keyword>
<feature type="domain" description="YetF-like N-terminal transmembrane" evidence="9">
    <location>
        <begin position="3"/>
        <end position="77"/>
    </location>
</feature>
<feature type="transmembrane region" description="Helical" evidence="7">
    <location>
        <begin position="6"/>
        <end position="25"/>
    </location>
</feature>
<dbReference type="Pfam" id="PF20730">
    <property type="entry name" value="YetF_N"/>
    <property type="match status" value="1"/>
</dbReference>
<accession>A0AAW9A5E5</accession>
<dbReference type="Pfam" id="PF04239">
    <property type="entry name" value="DUF421"/>
    <property type="match status" value="1"/>
</dbReference>
<keyword evidence="11" id="KW-1185">Reference proteome</keyword>
<dbReference type="EMBL" id="JAUBDJ010000001">
    <property type="protein sequence ID" value="MDW0115365.1"/>
    <property type="molecule type" value="Genomic_DNA"/>
</dbReference>
<dbReference type="InterPro" id="IPR023090">
    <property type="entry name" value="UPF0702_alpha/beta_dom_sf"/>
</dbReference>
<comment type="subcellular location">
    <subcellularLocation>
        <location evidence="1">Cell membrane</location>
        <topology evidence="1">Multi-pass membrane protein</topology>
    </subcellularLocation>
</comment>
<feature type="domain" description="YetF C-terminal" evidence="8">
    <location>
        <begin position="83"/>
        <end position="214"/>
    </location>
</feature>
<dbReference type="Gene3D" id="3.30.240.20">
    <property type="entry name" value="bsu07140 like domains"/>
    <property type="match status" value="2"/>
</dbReference>
<evidence type="ECO:0000256" key="4">
    <source>
        <dbReference type="ARBA" id="ARBA00022692"/>
    </source>
</evidence>